<feature type="transmembrane region" description="Helical" evidence="1">
    <location>
        <begin position="48"/>
        <end position="66"/>
    </location>
</feature>
<dbReference type="STRING" id="257708.RGI145_18175"/>
<dbReference type="GO" id="GO:0009103">
    <property type="term" value="P:lipopolysaccharide biosynthetic process"/>
    <property type="evidence" value="ECO:0007669"/>
    <property type="project" value="TreeGrafter"/>
</dbReference>
<evidence type="ECO:0000313" key="4">
    <source>
        <dbReference type="Proteomes" id="UP000185494"/>
    </source>
</evidence>
<feature type="transmembrane region" description="Helical" evidence="1">
    <location>
        <begin position="258"/>
        <end position="278"/>
    </location>
</feature>
<dbReference type="GO" id="GO:0016747">
    <property type="term" value="F:acyltransferase activity, transferring groups other than amino-acyl groups"/>
    <property type="evidence" value="ECO:0007669"/>
    <property type="project" value="InterPro"/>
</dbReference>
<keyword evidence="1" id="KW-0472">Membrane</keyword>
<feature type="transmembrane region" description="Helical" evidence="1">
    <location>
        <begin position="327"/>
        <end position="352"/>
    </location>
</feature>
<feature type="transmembrane region" description="Helical" evidence="1">
    <location>
        <begin position="16"/>
        <end position="36"/>
    </location>
</feature>
<accession>A0A1L7AJ01</accession>
<keyword evidence="3" id="KW-0808">Transferase</keyword>
<feature type="transmembrane region" description="Helical" evidence="1">
    <location>
        <begin position="87"/>
        <end position="106"/>
    </location>
</feature>
<dbReference type="AlphaFoldDB" id="A0A1L7AJ01"/>
<feature type="transmembrane region" description="Helical" evidence="1">
    <location>
        <begin position="222"/>
        <end position="238"/>
    </location>
</feature>
<evidence type="ECO:0000259" key="2">
    <source>
        <dbReference type="Pfam" id="PF01757"/>
    </source>
</evidence>
<keyword evidence="1" id="KW-1133">Transmembrane helix</keyword>
<sequence length="383" mass="41575">METPNVTKPGGRKGDYLYGVDAIRFLAALMVAFFHLTWYDAATPEVGWFGWVGVQIFFVLSGFVIANSANGTTPLAFLRSRVLRLYPAAWVCAVLSLAVLTLAPQSDSSLLRPFLASLALAPTGPWIATAYWTLPIEIVFYALILLLLLRGAFHRLEWLGIGLTLAGSAYLAAYALQVAGVIHGPSLEFGYGVRNLTLLRHGIYFATGIFLWLWSRRRLSRAGALALLLAVLMAPVEMTCRTLEIVEKSPGHLDAAAIWPWPILLWVLACGGIVASVAWRGEIARLPASWLRGLRNAGLMTYPLYLLHEPIGHTLRHAFLAQGMPPVAAALLGIAGTALAALAVASLAEPLLRRALQELLRRKRGDETPEAGLSLLRRSGGVI</sequence>
<proteinExistence type="predicted"/>
<feature type="transmembrane region" description="Helical" evidence="1">
    <location>
        <begin position="156"/>
        <end position="176"/>
    </location>
</feature>
<dbReference type="RefSeq" id="WP_075799499.1">
    <property type="nucleotide sequence ID" value="NZ_CP015583.1"/>
</dbReference>
<dbReference type="InterPro" id="IPR002656">
    <property type="entry name" value="Acyl_transf_3_dom"/>
</dbReference>
<dbReference type="eggNOG" id="COG1835">
    <property type="taxonomic scope" value="Bacteria"/>
</dbReference>
<dbReference type="Pfam" id="PF01757">
    <property type="entry name" value="Acyl_transf_3"/>
    <property type="match status" value="1"/>
</dbReference>
<dbReference type="KEGG" id="rgi:RGI145_18175"/>
<reference evidence="3 4" key="1">
    <citation type="submission" date="2016-05" db="EMBL/GenBank/DDBJ databases">
        <title>Complete Genome and Methylome Analysis of Psychrotrophic Bacterial Isolates from Antarctic Lake Untersee.</title>
        <authorList>
            <person name="Fomenkov A."/>
            <person name="Akimov V.N."/>
            <person name="Vasilyeva L.V."/>
            <person name="Andersen D."/>
            <person name="Vincze T."/>
            <person name="Roberts R.J."/>
        </authorList>
    </citation>
    <scope>NUCLEOTIDE SEQUENCE [LARGE SCALE GENOMIC DNA]</scope>
    <source>
        <strain evidence="3 4">U14-5</strain>
    </source>
</reference>
<evidence type="ECO:0000256" key="1">
    <source>
        <dbReference type="SAM" id="Phobius"/>
    </source>
</evidence>
<dbReference type="EMBL" id="CP015583">
    <property type="protein sequence ID" value="APT58745.1"/>
    <property type="molecule type" value="Genomic_DNA"/>
</dbReference>
<evidence type="ECO:0000313" key="3">
    <source>
        <dbReference type="EMBL" id="APT58745.1"/>
    </source>
</evidence>
<protein>
    <submittedName>
        <fullName evidence="3">Acetyltransferase</fullName>
    </submittedName>
</protein>
<dbReference type="PANTHER" id="PTHR23028:SF53">
    <property type="entry name" value="ACYL_TRANSF_3 DOMAIN-CONTAINING PROTEIN"/>
    <property type="match status" value="1"/>
</dbReference>
<dbReference type="InterPro" id="IPR050879">
    <property type="entry name" value="Acyltransferase_3"/>
</dbReference>
<dbReference type="GO" id="GO:0016020">
    <property type="term" value="C:membrane"/>
    <property type="evidence" value="ECO:0007669"/>
    <property type="project" value="TreeGrafter"/>
</dbReference>
<keyword evidence="1" id="KW-0812">Transmembrane</keyword>
<dbReference type="Proteomes" id="UP000185494">
    <property type="component" value="Chromosome 1"/>
</dbReference>
<feature type="transmembrane region" description="Helical" evidence="1">
    <location>
        <begin position="126"/>
        <end position="149"/>
    </location>
</feature>
<dbReference type="PANTHER" id="PTHR23028">
    <property type="entry name" value="ACETYLTRANSFERASE"/>
    <property type="match status" value="1"/>
</dbReference>
<feature type="transmembrane region" description="Helical" evidence="1">
    <location>
        <begin position="196"/>
        <end position="215"/>
    </location>
</feature>
<name>A0A1L7AJ01_9PROT</name>
<gene>
    <name evidence="3" type="ORF">RGI145_18175</name>
</gene>
<organism evidence="3 4">
    <name type="scientific">Roseomonas gilardii</name>
    <dbReference type="NCBI Taxonomy" id="257708"/>
    <lineage>
        <taxon>Bacteria</taxon>
        <taxon>Pseudomonadati</taxon>
        <taxon>Pseudomonadota</taxon>
        <taxon>Alphaproteobacteria</taxon>
        <taxon>Acetobacterales</taxon>
        <taxon>Roseomonadaceae</taxon>
        <taxon>Roseomonas</taxon>
    </lineage>
</organism>
<feature type="domain" description="Acyltransferase 3" evidence="2">
    <location>
        <begin position="18"/>
        <end position="343"/>
    </location>
</feature>